<evidence type="ECO:0000313" key="2">
    <source>
        <dbReference type="EMBL" id="MCY1595024.1"/>
    </source>
</evidence>
<evidence type="ECO:0000313" key="3">
    <source>
        <dbReference type="Proteomes" id="UP001081438"/>
    </source>
</evidence>
<name>A0A9Q4D6L6_9STAP</name>
<dbReference type="GO" id="GO:0030420">
    <property type="term" value="P:establishment of competence for transformation"/>
    <property type="evidence" value="ECO:0007669"/>
    <property type="project" value="InterPro"/>
</dbReference>
<gene>
    <name evidence="2" type="primary">comGD</name>
    <name evidence="2" type="ORF">NW112_07215</name>
</gene>
<dbReference type="EMBL" id="JANSKX010000020">
    <property type="protein sequence ID" value="MCY1595024.1"/>
    <property type="molecule type" value="Genomic_DNA"/>
</dbReference>
<keyword evidence="1" id="KW-1133">Transmembrane helix</keyword>
<organism evidence="2 3">
    <name type="scientific">Staphylococcus pettenkoferi</name>
    <dbReference type="NCBI Taxonomy" id="170573"/>
    <lineage>
        <taxon>Bacteria</taxon>
        <taxon>Bacillati</taxon>
        <taxon>Bacillota</taxon>
        <taxon>Bacilli</taxon>
        <taxon>Bacillales</taxon>
        <taxon>Staphylococcaceae</taxon>
        <taxon>Staphylococcus</taxon>
    </lineage>
</organism>
<dbReference type="PIRSF" id="PIRSF021292">
    <property type="entry name" value="Competence_ComGD"/>
    <property type="match status" value="1"/>
</dbReference>
<evidence type="ECO:0000256" key="1">
    <source>
        <dbReference type="SAM" id="Phobius"/>
    </source>
</evidence>
<comment type="caution">
    <text evidence="2">The sequence shown here is derived from an EMBL/GenBank/DDBJ whole genome shotgun (WGS) entry which is preliminary data.</text>
</comment>
<proteinExistence type="predicted"/>
<dbReference type="NCBIfam" id="NF040982">
    <property type="entry name" value="ComGD"/>
    <property type="match status" value="1"/>
</dbReference>
<feature type="transmembrane region" description="Helical" evidence="1">
    <location>
        <begin position="12"/>
        <end position="31"/>
    </location>
</feature>
<keyword evidence="1" id="KW-0472">Membrane</keyword>
<sequence length="150" mass="17582">MEKRVHLNAAKAFTYVELLFVLFIISILMYLQTHASLLNTNYTKTNQKRMTQLISHLNLYKSKAIHDQKSIIVLFKKGTNQIEIKEQGTTKKSTITLPKGTIMNKSNLDYINFDKKGEVNQFGSVYISYDKEIYRLIFHIEKGRIRYEKV</sequence>
<protein>
    <submittedName>
        <fullName evidence="2">Competence type IV pilus minor pilin ComGD</fullName>
    </submittedName>
</protein>
<dbReference type="InterPro" id="IPR016785">
    <property type="entry name" value="ComGD"/>
</dbReference>
<reference evidence="2" key="1">
    <citation type="journal article" date="2022" name="Int. J. Mol. Sci.">
        <title>Phenotypic and genotypic virulence characterisation of Staphylococcus pettenkoferi strains isolated from human bloodstream and diabetic foot infections.</title>
        <authorList>
            <person name="Magnan C."/>
        </authorList>
    </citation>
    <scope>NUCLEOTIDE SEQUENCE</scope>
    <source>
        <strain evidence="2">NSP020P</strain>
    </source>
</reference>
<dbReference type="AlphaFoldDB" id="A0A9Q4D6L6"/>
<keyword evidence="1" id="KW-0812">Transmembrane</keyword>
<dbReference type="Proteomes" id="UP001081438">
    <property type="component" value="Unassembled WGS sequence"/>
</dbReference>
<accession>A0A9Q4D6L6</accession>